<name>A0ABT8CSL5_9FLAO</name>
<evidence type="ECO:0000313" key="1">
    <source>
        <dbReference type="EMBL" id="MDN3707126.1"/>
    </source>
</evidence>
<accession>A0ABT8CSL5</accession>
<evidence type="ECO:0000313" key="2">
    <source>
        <dbReference type="Proteomes" id="UP001242368"/>
    </source>
</evidence>
<proteinExistence type="predicted"/>
<protein>
    <submittedName>
        <fullName evidence="1">Uncharacterized protein</fullName>
    </submittedName>
</protein>
<dbReference type="EMBL" id="JAUFQU010000001">
    <property type="protein sequence ID" value="MDN3707126.1"/>
    <property type="molecule type" value="Genomic_DNA"/>
</dbReference>
<dbReference type="RefSeq" id="WP_290363163.1">
    <property type="nucleotide sequence ID" value="NZ_JAUFQU010000001.1"/>
</dbReference>
<organism evidence="1 2">
    <name type="scientific">Paenimyroides ceti</name>
    <dbReference type="NCBI Taxonomy" id="395087"/>
    <lineage>
        <taxon>Bacteria</taxon>
        <taxon>Pseudomonadati</taxon>
        <taxon>Bacteroidota</taxon>
        <taxon>Flavobacteriia</taxon>
        <taxon>Flavobacteriales</taxon>
        <taxon>Flavobacteriaceae</taxon>
        <taxon>Paenimyroides</taxon>
    </lineage>
</organism>
<keyword evidence="2" id="KW-1185">Reference proteome</keyword>
<gene>
    <name evidence="1" type="ORF">QW060_08255</name>
</gene>
<sequence>MAPFVFQWRHLAFFVIPLGQNSNSFLEDLRRLNQLKDSPYQYDMGGNQLKPKQPQISAKVVKIKR</sequence>
<reference evidence="2" key="1">
    <citation type="journal article" date="2019" name="Int. J. Syst. Evol. Microbiol.">
        <title>The Global Catalogue of Microorganisms (GCM) 10K type strain sequencing project: providing services to taxonomists for standard genome sequencing and annotation.</title>
        <authorList>
            <consortium name="The Broad Institute Genomics Platform"/>
            <consortium name="The Broad Institute Genome Sequencing Center for Infectious Disease"/>
            <person name="Wu L."/>
            <person name="Ma J."/>
        </authorList>
    </citation>
    <scope>NUCLEOTIDE SEQUENCE [LARGE SCALE GENOMIC DNA]</scope>
    <source>
        <strain evidence="2">CECT 7184</strain>
    </source>
</reference>
<dbReference type="Proteomes" id="UP001242368">
    <property type="component" value="Unassembled WGS sequence"/>
</dbReference>
<comment type="caution">
    <text evidence="1">The sequence shown here is derived from an EMBL/GenBank/DDBJ whole genome shotgun (WGS) entry which is preliminary data.</text>
</comment>